<dbReference type="SUPFAM" id="SSF56219">
    <property type="entry name" value="DNase I-like"/>
    <property type="match status" value="1"/>
</dbReference>
<sequence>MKEAQGSSGGIMILWDKRVWRGELLLVGSQCLTGKFSGIHDDFNWCITAVYADCDTVIRRVLWQELLQMKTSINGPWVVCGDFNVTRFASERTNCNRQNGAMTEFSSCIEDLEMVDPPLFGGSFTWRRGEDHNCAANFLHCAEWGENFTQINQCSLPKIASDHNPIMLSCGDEGWRKSYFKFETWWLKVEAKLKEWSKTNKGNWKQRKEDILSQISSWEAIQEQRPLTDDELIQKTHLGMEFEEEAKQEEIA</sequence>
<accession>A0AAF0PZA9</accession>
<protein>
    <submittedName>
        <fullName evidence="1">Uncharacterized protein</fullName>
    </submittedName>
</protein>
<dbReference type="EMBL" id="CP133612">
    <property type="protein sequence ID" value="WMV10714.1"/>
    <property type="molecule type" value="Genomic_DNA"/>
</dbReference>
<dbReference type="AlphaFoldDB" id="A0AAF0PZA9"/>
<name>A0AAF0PZA9_SOLVR</name>
<gene>
    <name evidence="1" type="ORF">MTR67_004099</name>
</gene>
<dbReference type="Gene3D" id="3.60.10.10">
    <property type="entry name" value="Endonuclease/exonuclease/phosphatase"/>
    <property type="match status" value="1"/>
</dbReference>
<dbReference type="Proteomes" id="UP001234989">
    <property type="component" value="Chromosome 1"/>
</dbReference>
<dbReference type="PANTHER" id="PTHR33710">
    <property type="entry name" value="BNAC02G09200D PROTEIN"/>
    <property type="match status" value="1"/>
</dbReference>
<keyword evidence="2" id="KW-1185">Reference proteome</keyword>
<evidence type="ECO:0000313" key="2">
    <source>
        <dbReference type="Proteomes" id="UP001234989"/>
    </source>
</evidence>
<dbReference type="InterPro" id="IPR036691">
    <property type="entry name" value="Endo/exonu/phosph_ase_sf"/>
</dbReference>
<evidence type="ECO:0000313" key="1">
    <source>
        <dbReference type="EMBL" id="WMV10714.1"/>
    </source>
</evidence>
<proteinExistence type="predicted"/>
<reference evidence="1" key="1">
    <citation type="submission" date="2023-08" db="EMBL/GenBank/DDBJ databases">
        <title>A de novo genome assembly of Solanum verrucosum Schlechtendal, a Mexican diploid species geographically isolated from the other diploid A-genome species in potato relatives.</title>
        <authorList>
            <person name="Hosaka K."/>
        </authorList>
    </citation>
    <scope>NUCLEOTIDE SEQUENCE</scope>
    <source>
        <tissue evidence="1">Young leaves</tissue>
    </source>
</reference>
<dbReference type="PANTHER" id="PTHR33710:SF75">
    <property type="entry name" value="ENDONUCLEASE_EXONUCLEASE_PHOSPHATASE DOMAIN-CONTAINING PROTEIN"/>
    <property type="match status" value="1"/>
</dbReference>
<organism evidence="1 2">
    <name type="scientific">Solanum verrucosum</name>
    <dbReference type="NCBI Taxonomy" id="315347"/>
    <lineage>
        <taxon>Eukaryota</taxon>
        <taxon>Viridiplantae</taxon>
        <taxon>Streptophyta</taxon>
        <taxon>Embryophyta</taxon>
        <taxon>Tracheophyta</taxon>
        <taxon>Spermatophyta</taxon>
        <taxon>Magnoliopsida</taxon>
        <taxon>eudicotyledons</taxon>
        <taxon>Gunneridae</taxon>
        <taxon>Pentapetalae</taxon>
        <taxon>asterids</taxon>
        <taxon>lamiids</taxon>
        <taxon>Solanales</taxon>
        <taxon>Solanaceae</taxon>
        <taxon>Solanoideae</taxon>
        <taxon>Solaneae</taxon>
        <taxon>Solanum</taxon>
    </lineage>
</organism>